<dbReference type="GO" id="GO:0005975">
    <property type="term" value="P:carbohydrate metabolic process"/>
    <property type="evidence" value="ECO:0007669"/>
    <property type="project" value="InterPro"/>
</dbReference>
<protein>
    <recommendedName>
        <fullName evidence="4">Glycosyl hydrolase family 1</fullName>
    </recommendedName>
</protein>
<dbReference type="GO" id="GO:0004553">
    <property type="term" value="F:hydrolase activity, hydrolyzing O-glycosyl compounds"/>
    <property type="evidence" value="ECO:0007669"/>
    <property type="project" value="InterPro"/>
</dbReference>
<dbReference type="STRING" id="1408250.Q760_12165"/>
<dbReference type="SUPFAM" id="SSF53756">
    <property type="entry name" value="UDP-Glycosyltransferase/glycogen phosphorylase"/>
    <property type="match status" value="1"/>
</dbReference>
<evidence type="ECO:0000256" key="1">
    <source>
        <dbReference type="SAM" id="MobiDB-lite"/>
    </source>
</evidence>
<dbReference type="InterPro" id="IPR017853">
    <property type="entry name" value="GH"/>
</dbReference>
<sequence length="865" mass="95950">MRPIDAGSVHPLHPLPDVGRTFVGGFESTYHPASGVDALEVTGHVARYDEDLDQLLAGGVRHLRYPLRWHRIEAQPGVFDWDETDRVLGTLRARGAVPIVDLVHHTSYPDWLTDGFRDERFGPAFVRYATAVADRYPWLAAYTLFNEPFATLFLSGHEALWPPYDRGVPGLRRLLLSVLPSLSEAAAYWRTALPDAHHVWVDTAEHHTATGPGVDYAALANDRRHVVLDLALGHDLDLERPFLRELVVDGGEELLTLPPLRVDVLGLDYYCHSEWFYDEHGSHAPSPHPVGMADVVQQYAERYGLPVMLTETNLRGLPSDRISWMRYTLEQYELALSRGVPLHGYCWFPQVDSADWDSLLARAAGRVDPVGVVSLDADGTRRRTEFTDAWERAAAGAPVADLPAVRFQPPCDEQLQGLLPSLAHWPWLDPTPEQTVPALSADLPTGRTGSPDLSDHDLDTREHTMTTLPSSAVPATTEPTQPDLVVLSHLRWPWVWQRPQHIVSRLARQRAEAGARTYVVEEPVVADVDTPRLGTEEVDGITRVWLVMPVADSPTLRSEAHPADRGFEDAAADCYGALLAAMLGERALPPDVWVYTPMAFELAQHLEPGRLVYDVMDDLASFKDAPEGLVLRQRRLLAEADVVFTGGPSLDRSIRKQRTTGVHLFRSGVETEHYAQSRLLRTEHERPVAGYVGVVDERLDLDLLDELAEYLPDWTIRVVGPVAKIDPADLPRRPNIEYPGMARYDELPEVMAGFDVALMPFALNEATRSISPTKTLEYLAAGLPVVSTGVADVIADYADVVCLADDGQQFAAACRRVLLDDPRARDRRARPLQARQEWDHIASSMAGLLDAARSAGAGTRAEETA</sequence>
<dbReference type="EMBL" id="AXNT01000039">
    <property type="protein sequence ID" value="KGM02671.1"/>
    <property type="molecule type" value="Genomic_DNA"/>
</dbReference>
<dbReference type="AlphaFoldDB" id="A0A0A0BBG7"/>
<comment type="caution">
    <text evidence="2">The sequence shown here is derived from an EMBL/GenBank/DDBJ whole genome shotgun (WGS) entry which is preliminary data.</text>
</comment>
<dbReference type="Gene3D" id="3.40.50.2000">
    <property type="entry name" value="Glycogen Phosphorylase B"/>
    <property type="match status" value="1"/>
</dbReference>
<proteinExistence type="predicted"/>
<name>A0A0A0BBG7_9CELL</name>
<gene>
    <name evidence="2" type="ORF">Q760_12165</name>
</gene>
<evidence type="ECO:0000313" key="3">
    <source>
        <dbReference type="Proteomes" id="UP000029833"/>
    </source>
</evidence>
<keyword evidence="3" id="KW-1185">Reference proteome</keyword>
<dbReference type="Gene3D" id="3.20.20.80">
    <property type="entry name" value="Glycosidases"/>
    <property type="match status" value="1"/>
</dbReference>
<reference evidence="2 3" key="1">
    <citation type="submission" date="2013-10" db="EMBL/GenBank/DDBJ databases">
        <authorList>
            <person name="Wang G."/>
            <person name="Zhuang W."/>
        </authorList>
    </citation>
    <scope>NUCLEOTIDE SEQUENCE [LARGE SCALE GENOMIC DNA]</scope>
    <source>
        <strain evidence="2 3">DSM 20118</strain>
    </source>
</reference>
<organism evidence="2 3">
    <name type="scientific">Cellulomonas cellasea DSM 20118</name>
    <dbReference type="NCBI Taxonomy" id="1408250"/>
    <lineage>
        <taxon>Bacteria</taxon>
        <taxon>Bacillati</taxon>
        <taxon>Actinomycetota</taxon>
        <taxon>Actinomycetes</taxon>
        <taxon>Micrococcales</taxon>
        <taxon>Cellulomonadaceae</taxon>
        <taxon>Cellulomonas</taxon>
    </lineage>
</organism>
<dbReference type="Pfam" id="PF13692">
    <property type="entry name" value="Glyco_trans_1_4"/>
    <property type="match status" value="1"/>
</dbReference>
<evidence type="ECO:0008006" key="4">
    <source>
        <dbReference type="Google" id="ProtNLM"/>
    </source>
</evidence>
<feature type="region of interest" description="Disordered" evidence="1">
    <location>
        <begin position="433"/>
        <end position="458"/>
    </location>
</feature>
<accession>A0A0A0BBG7</accession>
<dbReference type="InterPro" id="IPR051923">
    <property type="entry name" value="Glycosyl_Hydrolase_39"/>
</dbReference>
<dbReference type="Proteomes" id="UP000029833">
    <property type="component" value="Unassembled WGS sequence"/>
</dbReference>
<dbReference type="SUPFAM" id="SSF51445">
    <property type="entry name" value="(Trans)glycosidases"/>
    <property type="match status" value="1"/>
</dbReference>
<dbReference type="PANTHER" id="PTHR12631:SF10">
    <property type="entry name" value="BETA-XYLOSIDASE-LIKE PROTEIN-RELATED"/>
    <property type="match status" value="1"/>
</dbReference>
<evidence type="ECO:0000313" key="2">
    <source>
        <dbReference type="EMBL" id="KGM02671.1"/>
    </source>
</evidence>
<dbReference type="PANTHER" id="PTHR12631">
    <property type="entry name" value="ALPHA-L-IDURONIDASE"/>
    <property type="match status" value="1"/>
</dbReference>